<accession>A0A830F6K9</accession>
<evidence type="ECO:0000313" key="3">
    <source>
        <dbReference type="Proteomes" id="UP000628840"/>
    </source>
</evidence>
<organism evidence="2 3">
    <name type="scientific">Halarchaeum grantii</name>
    <dbReference type="NCBI Taxonomy" id="1193105"/>
    <lineage>
        <taxon>Archaea</taxon>
        <taxon>Methanobacteriati</taxon>
        <taxon>Methanobacteriota</taxon>
        <taxon>Stenosarchaea group</taxon>
        <taxon>Halobacteria</taxon>
        <taxon>Halobacteriales</taxon>
        <taxon>Halobacteriaceae</taxon>
    </lineage>
</organism>
<dbReference type="EMBL" id="BMPF01000007">
    <property type="protein sequence ID" value="GGL44076.1"/>
    <property type="molecule type" value="Genomic_DNA"/>
</dbReference>
<keyword evidence="3" id="KW-1185">Reference proteome</keyword>
<feature type="domain" description="Probable transposase IS891/IS1136/IS1341" evidence="1">
    <location>
        <begin position="44"/>
        <end position="158"/>
    </location>
</feature>
<comment type="caution">
    <text evidence="2">The sequence shown here is derived from an EMBL/GenBank/DDBJ whole genome shotgun (WGS) entry which is preliminary data.</text>
</comment>
<protein>
    <recommendedName>
        <fullName evidence="1">Probable transposase IS891/IS1136/IS1341 domain-containing protein</fullName>
    </recommendedName>
</protein>
<evidence type="ECO:0000313" key="2">
    <source>
        <dbReference type="EMBL" id="GGL44076.1"/>
    </source>
</evidence>
<evidence type="ECO:0000259" key="1">
    <source>
        <dbReference type="Pfam" id="PF01385"/>
    </source>
</evidence>
<name>A0A830F6K9_9EURY</name>
<sequence length="166" mass="19249">MKDEYDITGRLHLEACGNPKWNGEQGRLELVYDEVRDTFRTLQPVTVPDSRRDSPLASEEAALDVGANTLVACTTTTGQQFLYEGRSLFKRFRETTEEIAYYQSILDDQRRTSKRIDRLYRQQLGRRNHAQDALVRDLVEQLYEDGACRVYVGNLEDVLETHWKCA</sequence>
<proteinExistence type="predicted"/>
<gene>
    <name evidence="2" type="ORF">GCM10009037_29360</name>
</gene>
<reference evidence="2 3" key="1">
    <citation type="journal article" date="2019" name="Int. J. Syst. Evol. Microbiol.">
        <title>The Global Catalogue of Microorganisms (GCM) 10K type strain sequencing project: providing services to taxonomists for standard genome sequencing and annotation.</title>
        <authorList>
            <consortium name="The Broad Institute Genomics Platform"/>
            <consortium name="The Broad Institute Genome Sequencing Center for Infectious Disease"/>
            <person name="Wu L."/>
            <person name="Ma J."/>
        </authorList>
    </citation>
    <scope>NUCLEOTIDE SEQUENCE [LARGE SCALE GENOMIC DNA]</scope>
    <source>
        <strain evidence="2 3">JCM 19585</strain>
    </source>
</reference>
<dbReference type="Pfam" id="PF01385">
    <property type="entry name" value="OrfB_IS605"/>
    <property type="match status" value="1"/>
</dbReference>
<dbReference type="InterPro" id="IPR001959">
    <property type="entry name" value="Transposase"/>
</dbReference>
<dbReference type="AlphaFoldDB" id="A0A830F6K9"/>
<dbReference type="Proteomes" id="UP000628840">
    <property type="component" value="Unassembled WGS sequence"/>
</dbReference>